<dbReference type="RefSeq" id="WP_276234784.1">
    <property type="nucleotide sequence ID" value="NZ_CP119802.1"/>
</dbReference>
<dbReference type="GO" id="GO:0032259">
    <property type="term" value="P:methylation"/>
    <property type="evidence" value="ECO:0007669"/>
    <property type="project" value="UniProtKB-KW"/>
</dbReference>
<sequence length="226" mass="24387">MDDPDAPGEAARVASRDAVRDTYDRIAAHFSETRAHPWPQIEAFLDGRAGDVGLDLGCGNGRHAEPLAARCARVVGLDVSRALLDLAVERARERGVEAAWVQGDAGRLPVRRDAVDLAVYVAALHHLPSRAARRGSLDELARVLAPTGAALVSVWSTTHGKFDATEGFDTVVDWTLPDGETVPRYYHIYDPAEFDADLAASALAVERTFTDSGNCFAVVRVEGKRT</sequence>
<keyword evidence="2 4" id="KW-0808">Transferase</keyword>
<proteinExistence type="predicted"/>
<evidence type="ECO:0000256" key="1">
    <source>
        <dbReference type="ARBA" id="ARBA00022603"/>
    </source>
</evidence>
<dbReference type="EC" id="2.1.1.-" evidence="4"/>
<dbReference type="Pfam" id="PF13649">
    <property type="entry name" value="Methyltransf_25"/>
    <property type="match status" value="1"/>
</dbReference>
<gene>
    <name evidence="4" type="ORF">ACFQJ4_00520</name>
</gene>
<dbReference type="Proteomes" id="UP001596398">
    <property type="component" value="Unassembled WGS sequence"/>
</dbReference>
<dbReference type="Gene3D" id="3.40.50.150">
    <property type="entry name" value="Vaccinia Virus protein VP39"/>
    <property type="match status" value="1"/>
</dbReference>
<dbReference type="GeneID" id="79265449"/>
<keyword evidence="5" id="KW-1185">Reference proteome</keyword>
<keyword evidence="1 4" id="KW-0489">Methyltransferase</keyword>
<organism evidence="4 5">
    <name type="scientific">Halosegnis marinus</name>
    <dbReference type="NCBI Taxonomy" id="3034023"/>
    <lineage>
        <taxon>Archaea</taxon>
        <taxon>Methanobacteriati</taxon>
        <taxon>Methanobacteriota</taxon>
        <taxon>Stenosarchaea group</taxon>
        <taxon>Halobacteria</taxon>
        <taxon>Halobacteriales</taxon>
        <taxon>Natronomonadaceae</taxon>
        <taxon>Halosegnis</taxon>
    </lineage>
</organism>
<reference evidence="4 5" key="1">
    <citation type="journal article" date="2019" name="Int. J. Syst. Evol. Microbiol.">
        <title>The Global Catalogue of Microorganisms (GCM) 10K type strain sequencing project: providing services to taxonomists for standard genome sequencing and annotation.</title>
        <authorList>
            <consortium name="The Broad Institute Genomics Platform"/>
            <consortium name="The Broad Institute Genome Sequencing Center for Infectious Disease"/>
            <person name="Wu L."/>
            <person name="Ma J."/>
        </authorList>
    </citation>
    <scope>NUCLEOTIDE SEQUENCE [LARGE SCALE GENOMIC DNA]</scope>
    <source>
        <strain evidence="4 5">DT85</strain>
    </source>
</reference>
<dbReference type="InterPro" id="IPR041698">
    <property type="entry name" value="Methyltransf_25"/>
</dbReference>
<dbReference type="InterPro" id="IPR029063">
    <property type="entry name" value="SAM-dependent_MTases_sf"/>
</dbReference>
<dbReference type="SUPFAM" id="SSF53335">
    <property type="entry name" value="S-adenosyl-L-methionine-dependent methyltransferases"/>
    <property type="match status" value="1"/>
</dbReference>
<evidence type="ECO:0000259" key="3">
    <source>
        <dbReference type="Pfam" id="PF13649"/>
    </source>
</evidence>
<comment type="caution">
    <text evidence="4">The sequence shown here is derived from an EMBL/GenBank/DDBJ whole genome shotgun (WGS) entry which is preliminary data.</text>
</comment>
<feature type="domain" description="Methyltransferase" evidence="3">
    <location>
        <begin position="54"/>
        <end position="148"/>
    </location>
</feature>
<dbReference type="PANTHER" id="PTHR13069">
    <property type="entry name" value="ALKYLATED DNA REPAIR PROTEIN ALKB HOMOLOG 8"/>
    <property type="match status" value="1"/>
</dbReference>
<dbReference type="InterPro" id="IPR051422">
    <property type="entry name" value="AlkB_tRNA_MeTrf/Diox"/>
</dbReference>
<name>A0ABD5ZJU9_9EURY</name>
<protein>
    <submittedName>
        <fullName evidence="4">Class I SAM-dependent methyltransferase</fullName>
        <ecNumber evidence="4">2.1.1.-</ecNumber>
    </submittedName>
</protein>
<evidence type="ECO:0000313" key="4">
    <source>
        <dbReference type="EMBL" id="MFC7233789.1"/>
    </source>
</evidence>
<dbReference type="PANTHER" id="PTHR13069:SF21">
    <property type="entry name" value="ALKYLATED DNA REPAIR PROTEIN ALKB HOMOLOG 8"/>
    <property type="match status" value="1"/>
</dbReference>
<evidence type="ECO:0000256" key="2">
    <source>
        <dbReference type="ARBA" id="ARBA00022679"/>
    </source>
</evidence>
<evidence type="ECO:0000313" key="5">
    <source>
        <dbReference type="Proteomes" id="UP001596398"/>
    </source>
</evidence>
<dbReference type="AlphaFoldDB" id="A0ABD5ZJU9"/>
<dbReference type="GO" id="GO:0008168">
    <property type="term" value="F:methyltransferase activity"/>
    <property type="evidence" value="ECO:0007669"/>
    <property type="project" value="UniProtKB-KW"/>
</dbReference>
<accession>A0ABD5ZJU9</accession>
<dbReference type="EMBL" id="JBHTAP010000001">
    <property type="protein sequence ID" value="MFC7233789.1"/>
    <property type="molecule type" value="Genomic_DNA"/>
</dbReference>
<dbReference type="CDD" id="cd02440">
    <property type="entry name" value="AdoMet_MTases"/>
    <property type="match status" value="1"/>
</dbReference>